<feature type="region of interest" description="Disordered" evidence="2">
    <location>
        <begin position="203"/>
        <end position="225"/>
    </location>
</feature>
<feature type="chain" id="PRO_5045234174" evidence="3">
    <location>
        <begin position="32"/>
        <end position="319"/>
    </location>
</feature>
<dbReference type="InterPro" id="IPR036908">
    <property type="entry name" value="RlpA-like_sf"/>
</dbReference>
<dbReference type="Pfam" id="PF01476">
    <property type="entry name" value="LysM"/>
    <property type="match status" value="1"/>
</dbReference>
<dbReference type="InterPro" id="IPR018392">
    <property type="entry name" value="LysM"/>
</dbReference>
<name>A0ABP3KQ74_9LACT</name>
<dbReference type="Gene3D" id="2.40.40.10">
    <property type="entry name" value="RlpA-like domain"/>
    <property type="match status" value="1"/>
</dbReference>
<dbReference type="Gene3D" id="3.10.350.10">
    <property type="entry name" value="LysM domain"/>
    <property type="match status" value="1"/>
</dbReference>
<dbReference type="PANTHER" id="PTHR39160:SF4">
    <property type="entry name" value="RESUSCITATION-PROMOTING FACTOR RPFB"/>
    <property type="match status" value="1"/>
</dbReference>
<dbReference type="EMBL" id="BAAADA010000088">
    <property type="protein sequence ID" value="GAA0482688.1"/>
    <property type="molecule type" value="Genomic_DNA"/>
</dbReference>
<dbReference type="InterPro" id="IPR051933">
    <property type="entry name" value="Resuscitation_pf_RpfB"/>
</dbReference>
<feature type="signal peptide" evidence="3">
    <location>
        <begin position="1"/>
        <end position="31"/>
    </location>
</feature>
<evidence type="ECO:0000313" key="6">
    <source>
        <dbReference type="Proteomes" id="UP001410648"/>
    </source>
</evidence>
<dbReference type="RefSeq" id="WP_346024488.1">
    <property type="nucleotide sequence ID" value="NZ_BAAADA010000088.1"/>
</dbReference>
<keyword evidence="1 3" id="KW-0732">Signal</keyword>
<dbReference type="InterPro" id="IPR010611">
    <property type="entry name" value="3D_dom"/>
</dbReference>
<sequence>MFIQKNQLIKAGITFSAAGLLFLANESEASANEFTSSSWEPTTVSQIEQEIAAQKENQGSDDVLKYTFQWGDTMWGISQAIDISVDKLVNVNDIDNRSLIHVGSTIYLSRDLSVISVQNGDEEVVSFDVSNGDAVETETPEEVEEAAEGNVVVEAVVEEAAEGNVVEETVVEEAAEGNIVEEAVVEEAAEGNVVEETVVEEPAEEAVEQTQPAEESTAQTSSSENGRWMTVEATAYSRNQPVLSNYTFTGIDLRENSRVIAVDPNVIPLGSTIYVPGYGEYIAGDTGGAIIGNRIDIHFESLDSAIQFGRQSIDVQVFE</sequence>
<evidence type="ECO:0000256" key="1">
    <source>
        <dbReference type="ARBA" id="ARBA00022729"/>
    </source>
</evidence>
<dbReference type="SUPFAM" id="SSF54106">
    <property type="entry name" value="LysM domain"/>
    <property type="match status" value="1"/>
</dbReference>
<evidence type="ECO:0000256" key="3">
    <source>
        <dbReference type="SAM" id="SignalP"/>
    </source>
</evidence>
<dbReference type="InterPro" id="IPR036779">
    <property type="entry name" value="LysM_dom_sf"/>
</dbReference>
<dbReference type="CDD" id="cd00118">
    <property type="entry name" value="LysM"/>
    <property type="match status" value="1"/>
</dbReference>
<dbReference type="PANTHER" id="PTHR39160">
    <property type="entry name" value="CELL WALL-BINDING PROTEIN YOCH"/>
    <property type="match status" value="1"/>
</dbReference>
<evidence type="ECO:0000259" key="4">
    <source>
        <dbReference type="PROSITE" id="PS51782"/>
    </source>
</evidence>
<accession>A0ABP3KQ74</accession>
<dbReference type="CDD" id="cd22786">
    <property type="entry name" value="DPBB_YuiC-like"/>
    <property type="match status" value="1"/>
</dbReference>
<proteinExistence type="predicted"/>
<dbReference type="Pfam" id="PF06725">
    <property type="entry name" value="3D"/>
    <property type="match status" value="1"/>
</dbReference>
<evidence type="ECO:0000313" key="5">
    <source>
        <dbReference type="EMBL" id="GAA0482688.1"/>
    </source>
</evidence>
<dbReference type="Proteomes" id="UP001410648">
    <property type="component" value="Unassembled WGS sequence"/>
</dbReference>
<gene>
    <name evidence="5" type="ORF">GCM10008936_10370</name>
</gene>
<feature type="domain" description="LysM" evidence="4">
    <location>
        <begin position="64"/>
        <end position="108"/>
    </location>
</feature>
<dbReference type="SUPFAM" id="SSF50685">
    <property type="entry name" value="Barwin-like endoglucanases"/>
    <property type="match status" value="1"/>
</dbReference>
<keyword evidence="6" id="KW-1185">Reference proteome</keyword>
<evidence type="ECO:0000256" key="2">
    <source>
        <dbReference type="SAM" id="MobiDB-lite"/>
    </source>
</evidence>
<organism evidence="5 6">
    <name type="scientific">Alkalibacterium indicireducens</name>
    <dbReference type="NCBI Taxonomy" id="398758"/>
    <lineage>
        <taxon>Bacteria</taxon>
        <taxon>Bacillati</taxon>
        <taxon>Bacillota</taxon>
        <taxon>Bacilli</taxon>
        <taxon>Lactobacillales</taxon>
        <taxon>Carnobacteriaceae</taxon>
        <taxon>Alkalibacterium</taxon>
    </lineage>
</organism>
<reference evidence="6" key="1">
    <citation type="journal article" date="2019" name="Int. J. Syst. Evol. Microbiol.">
        <title>The Global Catalogue of Microorganisms (GCM) 10K type strain sequencing project: providing services to taxonomists for standard genome sequencing and annotation.</title>
        <authorList>
            <consortium name="The Broad Institute Genomics Platform"/>
            <consortium name="The Broad Institute Genome Sequencing Center for Infectious Disease"/>
            <person name="Wu L."/>
            <person name="Ma J."/>
        </authorList>
    </citation>
    <scope>NUCLEOTIDE SEQUENCE [LARGE SCALE GENOMIC DNA]</scope>
    <source>
        <strain evidence="6">JCM 14232</strain>
    </source>
</reference>
<comment type="caution">
    <text evidence="5">The sequence shown here is derived from an EMBL/GenBank/DDBJ whole genome shotgun (WGS) entry which is preliminary data.</text>
</comment>
<protein>
    <submittedName>
        <fullName evidence="5">Resuscitation-promoting factor</fullName>
    </submittedName>
</protein>
<feature type="compositionally biased region" description="Low complexity" evidence="2">
    <location>
        <begin position="208"/>
        <end position="224"/>
    </location>
</feature>
<dbReference type="SMART" id="SM00257">
    <property type="entry name" value="LysM"/>
    <property type="match status" value="1"/>
</dbReference>
<dbReference type="PROSITE" id="PS51782">
    <property type="entry name" value="LYSM"/>
    <property type="match status" value="1"/>
</dbReference>